<dbReference type="VEuPathDB" id="TrichDB:TVAG_121720"/>
<dbReference type="InParanoid" id="A2E983"/>
<comment type="similarity">
    <text evidence="1">Belongs to the peptidase S28 family.</text>
</comment>
<dbReference type="SUPFAM" id="SSF53474">
    <property type="entry name" value="alpha/beta-Hydrolases"/>
    <property type="match status" value="1"/>
</dbReference>
<dbReference type="PANTHER" id="PTHR11010:SF11">
    <property type="entry name" value="THYMUS-SPECIFIC SERINE PROTEASE"/>
    <property type="match status" value="1"/>
</dbReference>
<dbReference type="eggNOG" id="KOG2182">
    <property type="taxonomic scope" value="Eukaryota"/>
</dbReference>
<dbReference type="GO" id="GO:0008239">
    <property type="term" value="F:dipeptidyl-peptidase activity"/>
    <property type="evidence" value="ECO:0000318"/>
    <property type="project" value="GO_Central"/>
</dbReference>
<dbReference type="VEuPathDB" id="TrichDB:TVAGG3_0421510"/>
<keyword evidence="5" id="KW-0325">Glycoprotein</keyword>
<dbReference type="Gene3D" id="3.40.50.1820">
    <property type="entry name" value="alpha/beta hydrolase"/>
    <property type="match status" value="1"/>
</dbReference>
<evidence type="ECO:0000256" key="3">
    <source>
        <dbReference type="ARBA" id="ARBA00022729"/>
    </source>
</evidence>
<dbReference type="GO" id="GO:0006508">
    <property type="term" value="P:proteolysis"/>
    <property type="evidence" value="ECO:0007669"/>
    <property type="project" value="UniProtKB-KW"/>
</dbReference>
<keyword evidence="7" id="KW-1185">Reference proteome</keyword>
<protein>
    <submittedName>
        <fullName evidence="6">Clan SC, family S28, unassigned serine peptidase</fullName>
    </submittedName>
</protein>
<dbReference type="InterPro" id="IPR008758">
    <property type="entry name" value="Peptidase_S28"/>
</dbReference>
<name>A2E983_TRIV3</name>
<organism evidence="6 7">
    <name type="scientific">Trichomonas vaginalis (strain ATCC PRA-98 / G3)</name>
    <dbReference type="NCBI Taxonomy" id="412133"/>
    <lineage>
        <taxon>Eukaryota</taxon>
        <taxon>Metamonada</taxon>
        <taxon>Parabasalia</taxon>
        <taxon>Trichomonadida</taxon>
        <taxon>Trichomonadidae</taxon>
        <taxon>Trichomonas</taxon>
    </lineage>
</organism>
<accession>A2E983</accession>
<dbReference type="Proteomes" id="UP000001542">
    <property type="component" value="Unassembled WGS sequence"/>
</dbReference>
<dbReference type="GO" id="GO:0070008">
    <property type="term" value="F:serine-type exopeptidase activity"/>
    <property type="evidence" value="ECO:0007669"/>
    <property type="project" value="InterPro"/>
</dbReference>
<evidence type="ECO:0000256" key="4">
    <source>
        <dbReference type="ARBA" id="ARBA00022801"/>
    </source>
</evidence>
<dbReference type="PANTHER" id="PTHR11010">
    <property type="entry name" value="PROTEASE S28 PRO-X CARBOXYPEPTIDASE-RELATED"/>
    <property type="match status" value="1"/>
</dbReference>
<proteinExistence type="inferred from homology"/>
<evidence type="ECO:0000256" key="5">
    <source>
        <dbReference type="ARBA" id="ARBA00023180"/>
    </source>
</evidence>
<dbReference type="Pfam" id="PF05577">
    <property type="entry name" value="Peptidase_S28"/>
    <property type="match status" value="1"/>
</dbReference>
<dbReference type="EMBL" id="DS113332">
    <property type="protein sequence ID" value="EAY10768.1"/>
    <property type="molecule type" value="Genomic_DNA"/>
</dbReference>
<dbReference type="KEGG" id="tva:4768705"/>
<keyword evidence="3" id="KW-0732">Signal</keyword>
<dbReference type="SMR" id="A2E983"/>
<dbReference type="Gene3D" id="1.20.120.980">
    <property type="entry name" value="Serine carboxypeptidase S28, SKS domain"/>
    <property type="match status" value="1"/>
</dbReference>
<evidence type="ECO:0000256" key="1">
    <source>
        <dbReference type="ARBA" id="ARBA00011079"/>
    </source>
</evidence>
<dbReference type="InterPro" id="IPR029058">
    <property type="entry name" value="AB_hydrolase_fold"/>
</dbReference>
<dbReference type="RefSeq" id="XP_001322991.1">
    <property type="nucleotide sequence ID" value="XM_001322956.1"/>
</dbReference>
<sequence>MLPILLSLVRSDENRTFYSFKQTLDHENTGSETFDQYYYEVTDHVVGQPKAIIVKIGAESDKLVASGVSDFNAVLAKRYNAIVLTIQHRFFGKSIPQDGLTVDKLKFLTVEQAVQDYKVFHDYYQNEKKLNLPWLVVGGSYPGLLSALIRDKYPDDFKAAISSSGVLYATNNFVEFDLQDAISMGQECAAIARQTRYQIEKLLEDPSDKAYVMNLFGVDTEKYPLKDGEFMNFIGELFTLSLQYNNLSKVCSPLVNARRLGYDTVSALATYAKGWFYENQAKPQEYSTAHMRNITGPNNDQRCWFWMTCNQLAYWQIGKGRLSLRGEKVTKEVFEDQCKDVFDQEMHPDVDAFNAKYSGIPLNRDHIFYTTASQDPWTWTCVTEDVKVNENSVVRTYAGPELGHCSDLDGATDNDPEDLVRIREQEILTIEHWLFDQ</sequence>
<keyword evidence="2" id="KW-0645">Protease</keyword>
<dbReference type="AlphaFoldDB" id="A2E983"/>
<dbReference type="OrthoDB" id="1735038at2759"/>
<gene>
    <name evidence="6" type="ORF">TVAG_121720</name>
</gene>
<evidence type="ECO:0000313" key="7">
    <source>
        <dbReference type="Proteomes" id="UP000001542"/>
    </source>
</evidence>
<dbReference type="ESTHER" id="triva-a2e983">
    <property type="family name" value="Prolylcarboxypeptidase"/>
</dbReference>
<dbReference type="OMA" id="FQLEHRC"/>
<reference evidence="6" key="2">
    <citation type="journal article" date="2007" name="Science">
        <title>Draft genome sequence of the sexually transmitted pathogen Trichomonas vaginalis.</title>
        <authorList>
            <person name="Carlton J.M."/>
            <person name="Hirt R.P."/>
            <person name="Silva J.C."/>
            <person name="Delcher A.L."/>
            <person name="Schatz M."/>
            <person name="Zhao Q."/>
            <person name="Wortman J.R."/>
            <person name="Bidwell S.L."/>
            <person name="Alsmark U.C.M."/>
            <person name="Besteiro S."/>
            <person name="Sicheritz-Ponten T."/>
            <person name="Noel C.J."/>
            <person name="Dacks J.B."/>
            <person name="Foster P.G."/>
            <person name="Simillion C."/>
            <person name="Van de Peer Y."/>
            <person name="Miranda-Saavedra D."/>
            <person name="Barton G.J."/>
            <person name="Westrop G.D."/>
            <person name="Mueller S."/>
            <person name="Dessi D."/>
            <person name="Fiori P.L."/>
            <person name="Ren Q."/>
            <person name="Paulsen I."/>
            <person name="Zhang H."/>
            <person name="Bastida-Corcuera F.D."/>
            <person name="Simoes-Barbosa A."/>
            <person name="Brown M.T."/>
            <person name="Hayes R.D."/>
            <person name="Mukherjee M."/>
            <person name="Okumura C.Y."/>
            <person name="Schneider R."/>
            <person name="Smith A.J."/>
            <person name="Vanacova S."/>
            <person name="Villalvazo M."/>
            <person name="Haas B.J."/>
            <person name="Pertea M."/>
            <person name="Feldblyum T.V."/>
            <person name="Utterback T.R."/>
            <person name="Shu C.L."/>
            <person name="Osoegawa K."/>
            <person name="de Jong P.J."/>
            <person name="Hrdy I."/>
            <person name="Horvathova L."/>
            <person name="Zubacova Z."/>
            <person name="Dolezal P."/>
            <person name="Malik S.B."/>
            <person name="Logsdon J.M. Jr."/>
            <person name="Henze K."/>
            <person name="Gupta A."/>
            <person name="Wang C.C."/>
            <person name="Dunne R.L."/>
            <person name="Upcroft J.A."/>
            <person name="Upcroft P."/>
            <person name="White O."/>
            <person name="Salzberg S.L."/>
            <person name="Tang P."/>
            <person name="Chiu C.-H."/>
            <person name="Lee Y.-S."/>
            <person name="Embley T.M."/>
            <person name="Coombs G.H."/>
            <person name="Mottram J.C."/>
            <person name="Tachezy J."/>
            <person name="Fraser-Liggett C.M."/>
            <person name="Johnson P.J."/>
        </authorList>
    </citation>
    <scope>NUCLEOTIDE SEQUENCE [LARGE SCALE GENOMIC DNA]</scope>
    <source>
        <strain evidence="6">G3</strain>
    </source>
</reference>
<dbReference type="FunFam" id="1.20.120.980:FF:000005">
    <property type="entry name" value="Clan SC, family S28, unassigned serine peptidase"/>
    <property type="match status" value="1"/>
</dbReference>
<keyword evidence="4" id="KW-0378">Hydrolase</keyword>
<dbReference type="InterPro" id="IPR042269">
    <property type="entry name" value="Ser_carbopepase_S28_SKS"/>
</dbReference>
<evidence type="ECO:0000313" key="6">
    <source>
        <dbReference type="EMBL" id="EAY10768.1"/>
    </source>
</evidence>
<evidence type="ECO:0000256" key="2">
    <source>
        <dbReference type="ARBA" id="ARBA00022670"/>
    </source>
</evidence>
<reference evidence="6" key="1">
    <citation type="submission" date="2006-10" db="EMBL/GenBank/DDBJ databases">
        <authorList>
            <person name="Amadeo P."/>
            <person name="Zhao Q."/>
            <person name="Wortman J."/>
            <person name="Fraser-Liggett C."/>
            <person name="Carlton J."/>
        </authorList>
    </citation>
    <scope>NUCLEOTIDE SEQUENCE</scope>
    <source>
        <strain evidence="6">G3</strain>
    </source>
</reference>